<proteinExistence type="predicted"/>
<evidence type="ECO:0000313" key="1">
    <source>
        <dbReference type="EMBL" id="MPQ44027.1"/>
    </source>
</evidence>
<dbReference type="RefSeq" id="WP_152890137.1">
    <property type="nucleotide sequence ID" value="NZ_WHJC01000137.1"/>
</dbReference>
<keyword evidence="2" id="KW-1185">Reference proteome</keyword>
<dbReference type="EMBL" id="WHJC01000137">
    <property type="protein sequence ID" value="MPQ44027.1"/>
    <property type="molecule type" value="Genomic_DNA"/>
</dbReference>
<organism evidence="1 2">
    <name type="scientific">Clostridium tarantellae</name>
    <dbReference type="NCBI Taxonomy" id="39493"/>
    <lineage>
        <taxon>Bacteria</taxon>
        <taxon>Bacillati</taxon>
        <taxon>Bacillota</taxon>
        <taxon>Clostridia</taxon>
        <taxon>Eubacteriales</taxon>
        <taxon>Clostridiaceae</taxon>
        <taxon>Clostridium</taxon>
    </lineage>
</organism>
<protein>
    <submittedName>
        <fullName evidence="1">Uncharacterized protein</fullName>
    </submittedName>
</protein>
<reference evidence="1 2" key="1">
    <citation type="submission" date="2019-10" db="EMBL/GenBank/DDBJ databases">
        <title>The Genome Sequence of Clostridium tarantellae Isolated from Fish Brain.</title>
        <authorList>
            <person name="Bano L."/>
            <person name="Kiel M."/>
            <person name="Sales G."/>
            <person name="Doxey A.C."/>
            <person name="Mansfield M.J."/>
            <person name="Schiavone M."/>
            <person name="Rossetto O."/>
            <person name="Pirazzini M."/>
            <person name="Dobrindt U."/>
            <person name="Montecucco C."/>
        </authorList>
    </citation>
    <scope>NUCLEOTIDE SEQUENCE [LARGE SCALE GENOMIC DNA]</scope>
    <source>
        <strain evidence="1 2">DSM 3997</strain>
    </source>
</reference>
<accession>A0A6I1MPH2</accession>
<evidence type="ECO:0000313" key="2">
    <source>
        <dbReference type="Proteomes" id="UP000430345"/>
    </source>
</evidence>
<gene>
    <name evidence="1" type="ORF">GBZ86_09665</name>
</gene>
<dbReference type="Proteomes" id="UP000430345">
    <property type="component" value="Unassembled WGS sequence"/>
</dbReference>
<name>A0A6I1MPH2_9CLOT</name>
<dbReference type="AlphaFoldDB" id="A0A6I1MPH2"/>
<comment type="caution">
    <text evidence="1">The sequence shown here is derived from an EMBL/GenBank/DDBJ whole genome shotgun (WGS) entry which is preliminary data.</text>
</comment>
<sequence length="170" mass="19469">MSRNGSKMNEMQGVSAHLEQVGPKWRKTGAKCDYNDNNVCKNSQIATYMGKCVGGVCVYDYVKGIKHKDIDKNVCNEVEKHYTDNKYDVETLINKSFVIEDMEDGDVLHITFVKEEVKENNKNHKENIKVAITSEYAQAILGKGRNEVFSVIQNFNGVDLKYRYKIVKVY</sequence>